<reference evidence="1" key="1">
    <citation type="submission" date="2013-07" db="EMBL/GenBank/DDBJ databases">
        <title>The genome of an arbuscular mycorrhizal fungus provides insights into the evolution of the oldest plant symbiosis.</title>
        <authorList>
            <consortium name="DOE Joint Genome Institute"/>
            <person name="Tisserant E."/>
            <person name="Malbreil M."/>
            <person name="Kuo A."/>
            <person name="Kohler A."/>
            <person name="Symeonidi A."/>
            <person name="Balestrini R."/>
            <person name="Charron P."/>
            <person name="Duensing N."/>
            <person name="Frei-dit-Frey N."/>
            <person name="Gianinazzi-Pearson V."/>
            <person name="Gilbert B."/>
            <person name="Handa Y."/>
            <person name="Hijri M."/>
            <person name="Kaul R."/>
            <person name="Kawaguchi M."/>
            <person name="Krajinski F."/>
            <person name="Lammers P."/>
            <person name="Lapierre D."/>
            <person name="Masclaux F.G."/>
            <person name="Murat C."/>
            <person name="Morin E."/>
            <person name="Ndikumana S."/>
            <person name="Pagni M."/>
            <person name="Petitpierre D."/>
            <person name="Requena N."/>
            <person name="Rosikiewicz P."/>
            <person name="Riley R."/>
            <person name="Saito K."/>
            <person name="San Clemente H."/>
            <person name="Shapiro H."/>
            <person name="van Tuinen D."/>
            <person name="Becard G."/>
            <person name="Bonfante P."/>
            <person name="Paszkowski U."/>
            <person name="Shachar-Hill Y."/>
            <person name="Young J.P."/>
            <person name="Sanders I.R."/>
            <person name="Henrissat B."/>
            <person name="Rensing S.A."/>
            <person name="Grigoriev I.V."/>
            <person name="Corradi N."/>
            <person name="Roux C."/>
            <person name="Martin F."/>
        </authorList>
    </citation>
    <scope>NUCLEOTIDE SEQUENCE</scope>
    <source>
        <strain evidence="1">DAOM 197198</strain>
    </source>
</reference>
<dbReference type="EMBL" id="KI298593">
    <property type="protein sequence ID" value="ERZ98645.1"/>
    <property type="molecule type" value="Genomic_DNA"/>
</dbReference>
<protein>
    <submittedName>
        <fullName evidence="1">Uncharacterized protein</fullName>
    </submittedName>
</protein>
<accession>U9T5L2</accession>
<evidence type="ECO:0000313" key="1">
    <source>
        <dbReference type="EMBL" id="ERZ98645.1"/>
    </source>
</evidence>
<gene>
    <name evidence="1" type="ORF">GLOINDRAFT_10325</name>
</gene>
<name>U9T5L2_RHIID</name>
<organism evidence="1">
    <name type="scientific">Rhizophagus irregularis (strain DAOM 181602 / DAOM 197198 / MUCL 43194)</name>
    <name type="common">Arbuscular mycorrhizal fungus</name>
    <name type="synonym">Glomus intraradices</name>
    <dbReference type="NCBI Taxonomy" id="747089"/>
    <lineage>
        <taxon>Eukaryota</taxon>
        <taxon>Fungi</taxon>
        <taxon>Fungi incertae sedis</taxon>
        <taxon>Mucoromycota</taxon>
        <taxon>Glomeromycotina</taxon>
        <taxon>Glomeromycetes</taxon>
        <taxon>Glomerales</taxon>
        <taxon>Glomeraceae</taxon>
        <taxon>Rhizophagus</taxon>
    </lineage>
</organism>
<sequence length="61" mass="7250">MVKILQILEIPSSSFNKYFVRINYKILTEAAFHLKRDNGYLAEKEKKGKRKKETVFGFRIL</sequence>
<proteinExistence type="predicted"/>
<dbReference type="AlphaFoldDB" id="U9T5L2"/>
<dbReference type="HOGENOM" id="CLU_2923865_0_0_1"/>